<proteinExistence type="predicted"/>
<dbReference type="HOGENOM" id="CLU_193117_0_0_6"/>
<organism evidence="1 2">
    <name type="scientific">Yersinia enterocolitica subsp. palearctica serotype O:3 (strain DSM 13030 / CIP 106945 / Y11)</name>
    <dbReference type="NCBI Taxonomy" id="930944"/>
    <lineage>
        <taxon>Bacteria</taxon>
        <taxon>Pseudomonadati</taxon>
        <taxon>Pseudomonadota</taxon>
        <taxon>Gammaproteobacteria</taxon>
        <taxon>Enterobacterales</taxon>
        <taxon>Yersiniaceae</taxon>
        <taxon>Yersinia</taxon>
    </lineage>
</organism>
<evidence type="ECO:0000313" key="2">
    <source>
        <dbReference type="Proteomes" id="UP000008084"/>
    </source>
</evidence>
<reference evidence="1 2" key="1">
    <citation type="journal article" date="2011" name="J. Bacteriol.">
        <title>Complete genome sequence of Yersinia enterocolitica subsp. palearctica serogroup O:3.</title>
        <authorList>
            <person name="Batzilla J."/>
            <person name="Hoper D."/>
            <person name="Antonenka U."/>
            <person name="Heesemann J."/>
            <person name="Rakin A."/>
        </authorList>
    </citation>
    <scope>NUCLEOTIDE SEQUENCE [LARGE SCALE GENOMIC DNA]</scope>
    <source>
        <strain evidence="2">DSM 13030 / CIP 106945 / Y11</strain>
    </source>
</reference>
<name>A0A0H3NZ55_YERE1</name>
<protein>
    <submittedName>
        <fullName evidence="1">Uncharacterized protein</fullName>
    </submittedName>
</protein>
<dbReference type="EMBL" id="FR729477">
    <property type="protein sequence ID" value="CBY26883.1"/>
    <property type="molecule type" value="Genomic_DNA"/>
</dbReference>
<gene>
    <name evidence="1" type="ordered locus">Y11_12981</name>
</gene>
<accession>A0A0H3NZ55</accession>
<dbReference type="RefSeq" id="WP_005161471.1">
    <property type="nucleotide sequence ID" value="NC_017564.1"/>
</dbReference>
<dbReference type="Proteomes" id="UP000008084">
    <property type="component" value="Chromosome"/>
</dbReference>
<sequence length="68" mass="7523">MADANSNIRAYSKLYTFLNARSNTLLAEISPLHLISVLALTECEARDLLAGFSLVFVSCKPQEKRHVA</sequence>
<dbReference type="KEGG" id="yey:Y11_12981"/>
<dbReference type="PATRIC" id="fig|930944.6.peg.1290"/>
<evidence type="ECO:0000313" key="1">
    <source>
        <dbReference type="EMBL" id="CBY26883.1"/>
    </source>
</evidence>
<dbReference type="GeneID" id="31409369"/>
<dbReference type="AlphaFoldDB" id="A0A0H3NZ55"/>